<dbReference type="Proteomes" id="UP000679992">
    <property type="component" value="Unassembled WGS sequence"/>
</dbReference>
<evidence type="ECO:0000313" key="3">
    <source>
        <dbReference type="Proteomes" id="UP000679992"/>
    </source>
</evidence>
<reference evidence="2 3" key="1">
    <citation type="submission" date="2021-03" db="EMBL/GenBank/DDBJ databases">
        <title>Antimicrobial resistance genes in bacteria isolated from Japanese honey, and their potential for conferring macrolide and lincosamide resistance in the American foulbrood pathogen Paenibacillus larvae.</title>
        <authorList>
            <person name="Okamoto M."/>
            <person name="Kumagai M."/>
            <person name="Kanamori H."/>
            <person name="Takamatsu D."/>
        </authorList>
    </citation>
    <scope>NUCLEOTIDE SEQUENCE [LARGE SCALE GENOMIC DNA]</scope>
    <source>
        <strain evidence="2 3">J42TS3</strain>
    </source>
</reference>
<dbReference type="EMBL" id="BOSL01000005">
    <property type="protein sequence ID" value="GIP53038.1"/>
    <property type="molecule type" value="Genomic_DNA"/>
</dbReference>
<dbReference type="InterPro" id="IPR029052">
    <property type="entry name" value="Metallo-depent_PP-like"/>
</dbReference>
<comment type="caution">
    <text evidence="2">The sequence shown here is derived from an EMBL/GenBank/DDBJ whole genome shotgun (WGS) entry which is preliminary data.</text>
</comment>
<dbReference type="RefSeq" id="WP_211022862.1">
    <property type="nucleotide sequence ID" value="NZ_BOSL01000005.1"/>
</dbReference>
<proteinExistence type="predicted"/>
<dbReference type="InterPro" id="IPR011230">
    <property type="entry name" value="PAP14/16/28/29"/>
</dbReference>
<dbReference type="SUPFAM" id="SSF56300">
    <property type="entry name" value="Metallo-dependent phosphatases"/>
    <property type="match status" value="1"/>
</dbReference>
<dbReference type="InterPro" id="IPR004843">
    <property type="entry name" value="Calcineurin-like_PHP"/>
</dbReference>
<accession>A0ABQ4MAM0</accession>
<feature type="domain" description="Calcineurin-like phosphoesterase" evidence="1">
    <location>
        <begin position="14"/>
        <end position="249"/>
    </location>
</feature>
<dbReference type="Gene3D" id="3.60.21.10">
    <property type="match status" value="1"/>
</dbReference>
<organism evidence="2 3">
    <name type="scientific">Paenibacillus vini</name>
    <dbReference type="NCBI Taxonomy" id="1476024"/>
    <lineage>
        <taxon>Bacteria</taxon>
        <taxon>Bacillati</taxon>
        <taxon>Bacillota</taxon>
        <taxon>Bacilli</taxon>
        <taxon>Bacillales</taxon>
        <taxon>Paenibacillaceae</taxon>
        <taxon>Paenibacillus</taxon>
    </lineage>
</organism>
<dbReference type="CDD" id="cd07383">
    <property type="entry name" value="MPP_Dcr2"/>
    <property type="match status" value="1"/>
</dbReference>
<evidence type="ECO:0000259" key="1">
    <source>
        <dbReference type="Pfam" id="PF00149"/>
    </source>
</evidence>
<dbReference type="PIRSF" id="PIRSF030250">
    <property type="entry name" value="Ptase_At2g46880"/>
    <property type="match status" value="1"/>
</dbReference>
<evidence type="ECO:0000313" key="2">
    <source>
        <dbReference type="EMBL" id="GIP53038.1"/>
    </source>
</evidence>
<dbReference type="Pfam" id="PF00149">
    <property type="entry name" value="Metallophos"/>
    <property type="match status" value="1"/>
</dbReference>
<protein>
    <submittedName>
        <fullName evidence="2">Phosphohydrolase</fullName>
    </submittedName>
</protein>
<keyword evidence="3" id="KW-1185">Reference proteome</keyword>
<dbReference type="PANTHER" id="PTHR32440">
    <property type="entry name" value="PHOSPHATASE DCR2-RELATED-RELATED"/>
    <property type="match status" value="1"/>
</dbReference>
<gene>
    <name evidence="2" type="ORF">J42TS3_20730</name>
</gene>
<sequence>MSRSLAFREDGTFTIVQFTDLHWKDGQEEDQRTRALMEQVLDTERPDLAVFTGDVIYTGEVAPGEPECESPEQAFREAVASVEERGIPWAFVFGNHDTEQRITREELMQVVLQHRHTVSESGPNHLQGSNYALQVADREGNSAVNLYFLDSGSYSTNPNVGGYDWIRREQIHWLAAESDRLNDGKDGSKLPALAFFHIPLPEYKEVWDTRICYGHKQEQVCSPVLNSGMFAALLEMGDVIGTFCGHDHINDYMGNLYGISLCYGRASGHNTYGKEGFPRGARLIRLTEGRPGFETWLRLEDGTPIMEQPAHHPENGQ</sequence>
<name>A0ABQ4MAM0_9BACL</name>